<proteinExistence type="predicted"/>
<name>R7MY49_MEGEL</name>
<organism evidence="1 2">
    <name type="scientific">Megasphaera elsdenii CAG:570</name>
    <dbReference type="NCBI Taxonomy" id="1263087"/>
    <lineage>
        <taxon>Bacteria</taxon>
        <taxon>Bacillati</taxon>
        <taxon>Bacillota</taxon>
        <taxon>Negativicutes</taxon>
        <taxon>Veillonellales</taxon>
        <taxon>Veillonellaceae</taxon>
        <taxon>Megasphaera</taxon>
    </lineage>
</organism>
<evidence type="ECO:0000313" key="1">
    <source>
        <dbReference type="EMBL" id="CDF04767.1"/>
    </source>
</evidence>
<evidence type="ECO:0000313" key="2">
    <source>
        <dbReference type="Proteomes" id="UP000017908"/>
    </source>
</evidence>
<accession>R7MY49</accession>
<dbReference type="AlphaFoldDB" id="R7MY49"/>
<reference evidence="1" key="1">
    <citation type="submission" date="2012-11" db="EMBL/GenBank/DDBJ databases">
        <title>Dependencies among metagenomic species, viruses, plasmids and units of genetic variation.</title>
        <authorList>
            <person name="Nielsen H.B."/>
            <person name="Almeida M."/>
            <person name="Juncker A.S."/>
            <person name="Rasmussen S."/>
            <person name="Li J."/>
            <person name="Sunagawa S."/>
            <person name="Plichta D."/>
            <person name="Gautier L."/>
            <person name="Le Chatelier E."/>
            <person name="Peletier E."/>
            <person name="Bonde I."/>
            <person name="Nielsen T."/>
            <person name="Manichanh C."/>
            <person name="Arumugam M."/>
            <person name="Batto J."/>
            <person name="Santos M.B.Q.D."/>
            <person name="Blom N."/>
            <person name="Borruel N."/>
            <person name="Burgdorf K.S."/>
            <person name="Boumezbeur F."/>
            <person name="Casellas F."/>
            <person name="Dore J."/>
            <person name="Guarner F."/>
            <person name="Hansen T."/>
            <person name="Hildebrand F."/>
            <person name="Kaas R.S."/>
            <person name="Kennedy S."/>
            <person name="Kristiansen K."/>
            <person name="Kultima J.R."/>
            <person name="Leonard P."/>
            <person name="Levenez F."/>
            <person name="Lund O."/>
            <person name="Moumen B."/>
            <person name="Le Paslier D."/>
            <person name="Pons N."/>
            <person name="Pedersen O."/>
            <person name="Prifti E."/>
            <person name="Qin J."/>
            <person name="Raes J."/>
            <person name="Tap J."/>
            <person name="Tims S."/>
            <person name="Ussery D.W."/>
            <person name="Yamada T."/>
            <person name="MetaHit consortium"/>
            <person name="Renault P."/>
            <person name="Sicheritz-Ponten T."/>
            <person name="Bork P."/>
            <person name="Wang J."/>
            <person name="Brunak S."/>
            <person name="Ehrlich S.D."/>
        </authorList>
    </citation>
    <scope>NUCLEOTIDE SEQUENCE [LARGE SCALE GENOMIC DNA]</scope>
</reference>
<gene>
    <name evidence="1" type="ORF">BN715_01076</name>
</gene>
<dbReference type="EMBL" id="CBKE010000136">
    <property type="protein sequence ID" value="CDF04767.1"/>
    <property type="molecule type" value="Genomic_DNA"/>
</dbReference>
<comment type="caution">
    <text evidence="1">The sequence shown here is derived from an EMBL/GenBank/DDBJ whole genome shotgun (WGS) entry which is preliminary data.</text>
</comment>
<protein>
    <submittedName>
        <fullName evidence="1">Uncharacterized protein</fullName>
    </submittedName>
</protein>
<sequence>MARALRSDHEDVDISRRNDLFEVNVEAVCKSEGTAGFQVRSDFRCIYVSLFFVRNEDHRDVSIFDSFGNGLDFEAGFSGFSCRFAAFIQANDNVDAAVFEVQGMSMTLAAITNDSHFFAFHNVPIYVLIIKYFCHNNISP</sequence>
<dbReference type="Proteomes" id="UP000017908">
    <property type="component" value="Unassembled WGS sequence"/>
</dbReference>